<organism evidence="1">
    <name type="scientific">Enterocloster bolteae</name>
    <dbReference type="NCBI Taxonomy" id="208479"/>
    <lineage>
        <taxon>Bacteria</taxon>
        <taxon>Bacillati</taxon>
        <taxon>Bacillota</taxon>
        <taxon>Clostridia</taxon>
        <taxon>Lachnospirales</taxon>
        <taxon>Lachnospiraceae</taxon>
        <taxon>Enterocloster</taxon>
    </lineage>
</organism>
<dbReference type="EMBL" id="CACRTF010000017">
    <property type="protein sequence ID" value="VYT51839.1"/>
    <property type="molecule type" value="Genomic_DNA"/>
</dbReference>
<dbReference type="RefSeq" id="WP_002575607.1">
    <property type="nucleotide sequence ID" value="NZ_BAABXO010000001.1"/>
</dbReference>
<dbReference type="GeneID" id="44663899"/>
<reference evidence="1" key="1">
    <citation type="submission" date="2019-11" db="EMBL/GenBank/DDBJ databases">
        <authorList>
            <person name="Feng L."/>
        </authorList>
    </citation>
    <scope>NUCLEOTIDE SEQUENCE</scope>
    <source>
        <strain evidence="1">CbolteaeLFYP116</strain>
    </source>
</reference>
<dbReference type="AlphaFoldDB" id="A0A6M5G019"/>
<sequence length="46" mass="4986">MRKESNDKWGLGLALGIVFGLAINNLALGLALWLVFGSISKVKNKE</sequence>
<protein>
    <submittedName>
        <fullName evidence="1">Uncharacterized protein</fullName>
    </submittedName>
</protein>
<evidence type="ECO:0000313" key="1">
    <source>
        <dbReference type="EMBL" id="VYT51839.1"/>
    </source>
</evidence>
<accession>A0A6M5G019</accession>
<name>A0A6M5G019_9FIRM</name>
<gene>
    <name evidence="1" type="ORF">CBLFYP116_04803</name>
</gene>
<proteinExistence type="predicted"/>